<feature type="transmembrane region" description="Helical" evidence="1">
    <location>
        <begin position="6"/>
        <end position="23"/>
    </location>
</feature>
<dbReference type="AlphaFoldDB" id="A0A4Y9QTW7"/>
<dbReference type="PANTHER" id="PTHR39430:SF1">
    <property type="entry name" value="PROTEASE"/>
    <property type="match status" value="1"/>
</dbReference>
<dbReference type="RefSeq" id="WP_135072688.1">
    <property type="nucleotide sequence ID" value="NZ_SPSB01000002.1"/>
</dbReference>
<dbReference type="PANTHER" id="PTHR39430">
    <property type="entry name" value="MEMBRANE-ASSOCIATED PROTEASE-RELATED"/>
    <property type="match status" value="1"/>
</dbReference>
<evidence type="ECO:0000259" key="2">
    <source>
        <dbReference type="Pfam" id="PF02517"/>
    </source>
</evidence>
<evidence type="ECO:0000313" key="3">
    <source>
        <dbReference type="EMBL" id="TFV96031.1"/>
    </source>
</evidence>
<feature type="transmembrane region" description="Helical" evidence="1">
    <location>
        <begin position="139"/>
        <end position="157"/>
    </location>
</feature>
<keyword evidence="1" id="KW-1133">Transmembrane helix</keyword>
<protein>
    <submittedName>
        <fullName evidence="3">CPBP family intramembrane metalloprotease</fullName>
    </submittedName>
</protein>
<feature type="transmembrane region" description="Helical" evidence="1">
    <location>
        <begin position="44"/>
        <end position="66"/>
    </location>
</feature>
<feature type="transmembrane region" description="Helical" evidence="1">
    <location>
        <begin position="117"/>
        <end position="133"/>
    </location>
</feature>
<dbReference type="EMBL" id="SPSB01000002">
    <property type="protein sequence ID" value="TFV96031.1"/>
    <property type="molecule type" value="Genomic_DNA"/>
</dbReference>
<keyword evidence="4" id="KW-1185">Reference proteome</keyword>
<sequence>MVIIKILGNLIPALFGLYAIRKWRKNHFTRTEIGQKIGFRPFSLYQLVSGLLLGAFVFTTIFLVAIKLELIEIISFSWTNGNFITAILMFSAGAIGEELIFRSFFINGLKEFTKSKIVLLLVPAIFFSLVHIMNSGSTLLSSFSAFIGGLMYGYAFIRTEKLWLPVGLHFSWNFFQSFIYGFPVSGYIKQRLFEINIKEESQLWLGGDYGPEGGLLGIVARFTVIVLIWILIKNTAGNKG</sequence>
<feature type="transmembrane region" description="Helical" evidence="1">
    <location>
        <begin position="162"/>
        <end position="182"/>
    </location>
</feature>
<name>A0A4Y9QTW7_9BACT</name>
<dbReference type="OrthoDB" id="324900at2"/>
<evidence type="ECO:0000313" key="4">
    <source>
        <dbReference type="Proteomes" id="UP000297647"/>
    </source>
</evidence>
<dbReference type="Proteomes" id="UP000297647">
    <property type="component" value="Unassembled WGS sequence"/>
</dbReference>
<keyword evidence="3" id="KW-0378">Hydrolase</keyword>
<keyword evidence="3" id="KW-0482">Metalloprotease</keyword>
<accession>A0A4Y9QTW7</accession>
<keyword evidence="3" id="KW-0645">Protease</keyword>
<reference evidence="3 4" key="1">
    <citation type="submission" date="2019-03" db="EMBL/GenBank/DDBJ databases">
        <title>Algoriphagus sp. nov, a new strain isolated from root system soil of mangrove plant Kandelia.</title>
        <authorList>
            <person name="Yin Q."/>
            <person name="Wang K."/>
            <person name="Song Z."/>
        </authorList>
    </citation>
    <scope>NUCLEOTIDE SEQUENCE [LARGE SCALE GENOMIC DNA]</scope>
    <source>
        <strain evidence="3 4">XY-J91</strain>
    </source>
</reference>
<evidence type="ECO:0000256" key="1">
    <source>
        <dbReference type="SAM" id="Phobius"/>
    </source>
</evidence>
<comment type="caution">
    <text evidence="3">The sequence shown here is derived from an EMBL/GenBank/DDBJ whole genome shotgun (WGS) entry which is preliminary data.</text>
</comment>
<feature type="domain" description="CAAX prenyl protease 2/Lysostaphin resistance protein A-like" evidence="2">
    <location>
        <begin position="82"/>
        <end position="175"/>
    </location>
</feature>
<feature type="transmembrane region" description="Helical" evidence="1">
    <location>
        <begin position="213"/>
        <end position="232"/>
    </location>
</feature>
<organism evidence="3 4">
    <name type="scientific">Algoriphagus kandeliae</name>
    <dbReference type="NCBI Taxonomy" id="2562278"/>
    <lineage>
        <taxon>Bacteria</taxon>
        <taxon>Pseudomonadati</taxon>
        <taxon>Bacteroidota</taxon>
        <taxon>Cytophagia</taxon>
        <taxon>Cytophagales</taxon>
        <taxon>Cyclobacteriaceae</taxon>
        <taxon>Algoriphagus</taxon>
    </lineage>
</organism>
<keyword evidence="1" id="KW-0812">Transmembrane</keyword>
<dbReference type="GO" id="GO:0008237">
    <property type="term" value="F:metallopeptidase activity"/>
    <property type="evidence" value="ECO:0007669"/>
    <property type="project" value="UniProtKB-KW"/>
</dbReference>
<keyword evidence="1" id="KW-0472">Membrane</keyword>
<dbReference type="Pfam" id="PF02517">
    <property type="entry name" value="Rce1-like"/>
    <property type="match status" value="1"/>
</dbReference>
<dbReference type="GO" id="GO:0004175">
    <property type="term" value="F:endopeptidase activity"/>
    <property type="evidence" value="ECO:0007669"/>
    <property type="project" value="UniProtKB-ARBA"/>
</dbReference>
<dbReference type="InterPro" id="IPR003675">
    <property type="entry name" value="Rce1/LyrA-like_dom"/>
</dbReference>
<dbReference type="GO" id="GO:0080120">
    <property type="term" value="P:CAAX-box protein maturation"/>
    <property type="evidence" value="ECO:0007669"/>
    <property type="project" value="UniProtKB-ARBA"/>
</dbReference>
<gene>
    <name evidence="3" type="ORF">E4S40_07335</name>
</gene>
<proteinExistence type="predicted"/>
<dbReference type="GO" id="GO:0006508">
    <property type="term" value="P:proteolysis"/>
    <property type="evidence" value="ECO:0007669"/>
    <property type="project" value="UniProtKB-KW"/>
</dbReference>